<evidence type="ECO:0000256" key="1">
    <source>
        <dbReference type="ARBA" id="ARBA00022553"/>
    </source>
</evidence>
<protein>
    <submittedName>
        <fullName evidence="4">Response regulator</fullName>
    </submittedName>
</protein>
<evidence type="ECO:0000313" key="4">
    <source>
        <dbReference type="EMBL" id="MDC8759148.1"/>
    </source>
</evidence>
<dbReference type="InterPro" id="IPR011006">
    <property type="entry name" value="CheY-like_superfamily"/>
</dbReference>
<dbReference type="Proteomes" id="UP001221208">
    <property type="component" value="Unassembled WGS sequence"/>
</dbReference>
<feature type="domain" description="Response regulatory" evidence="3">
    <location>
        <begin position="17"/>
        <end position="125"/>
    </location>
</feature>
<accession>A0ABT5K403</accession>
<dbReference type="Gene3D" id="3.40.50.2300">
    <property type="match status" value="1"/>
</dbReference>
<dbReference type="Pfam" id="PF00072">
    <property type="entry name" value="Response_reg"/>
    <property type="match status" value="1"/>
</dbReference>
<dbReference type="PROSITE" id="PS50110">
    <property type="entry name" value="RESPONSE_REGULATORY"/>
    <property type="match status" value="1"/>
</dbReference>
<dbReference type="EMBL" id="JAQQXR010000006">
    <property type="protein sequence ID" value="MDC8759148.1"/>
    <property type="molecule type" value="Genomic_DNA"/>
</dbReference>
<dbReference type="PANTHER" id="PTHR44591">
    <property type="entry name" value="STRESS RESPONSE REGULATOR PROTEIN 1"/>
    <property type="match status" value="1"/>
</dbReference>
<dbReference type="InterPro" id="IPR001789">
    <property type="entry name" value="Sig_transdc_resp-reg_receiver"/>
</dbReference>
<evidence type="ECO:0000259" key="3">
    <source>
        <dbReference type="PROSITE" id="PS50110"/>
    </source>
</evidence>
<organism evidence="4 5">
    <name type="scientific">Janthinobacterium fluminis</name>
    <dbReference type="NCBI Taxonomy" id="2987524"/>
    <lineage>
        <taxon>Bacteria</taxon>
        <taxon>Pseudomonadati</taxon>
        <taxon>Pseudomonadota</taxon>
        <taxon>Betaproteobacteria</taxon>
        <taxon>Burkholderiales</taxon>
        <taxon>Oxalobacteraceae</taxon>
        <taxon>Janthinobacterium</taxon>
    </lineage>
</organism>
<proteinExistence type="predicted"/>
<keyword evidence="1 2" id="KW-0597">Phosphoprotein</keyword>
<comment type="caution">
    <text evidence="4">The sequence shown here is derived from an EMBL/GenBank/DDBJ whole genome shotgun (WGS) entry which is preliminary data.</text>
</comment>
<evidence type="ECO:0000313" key="5">
    <source>
        <dbReference type="Proteomes" id="UP001221208"/>
    </source>
</evidence>
<dbReference type="PANTHER" id="PTHR44591:SF21">
    <property type="entry name" value="TWO-COMPONENT RESPONSE REGULATOR"/>
    <property type="match status" value="1"/>
</dbReference>
<name>A0ABT5K403_9BURK</name>
<gene>
    <name evidence="4" type="ORF">OIK44_16325</name>
</gene>
<dbReference type="SUPFAM" id="SSF52172">
    <property type="entry name" value="CheY-like"/>
    <property type="match status" value="1"/>
</dbReference>
<feature type="modified residue" description="4-aspartylphosphate" evidence="2">
    <location>
        <position position="66"/>
    </location>
</feature>
<reference evidence="4 5" key="1">
    <citation type="submission" date="2022-10" db="EMBL/GenBank/DDBJ databases">
        <title>Janthinobacterium sp. hw3 Genome sequencing.</title>
        <authorList>
            <person name="Park S."/>
        </authorList>
    </citation>
    <scope>NUCLEOTIDE SEQUENCE [LARGE SCALE GENOMIC DNA]</scope>
    <source>
        <strain evidence="5">hw3</strain>
    </source>
</reference>
<keyword evidence="5" id="KW-1185">Reference proteome</keyword>
<dbReference type="InterPro" id="IPR050595">
    <property type="entry name" value="Bact_response_regulator"/>
</dbReference>
<sequence length="125" mass="13379">MGLEPSNNTPAAPASLRILVVEDNLDSQQMVCELVGMLGHRVQGVADGEQALALMRGQQFDVLFSDVSLPGMSGIALARLVLEGKPDTRIIFSTGYGREALGALDFPARILRKPYDLAELKAALV</sequence>
<evidence type="ECO:0000256" key="2">
    <source>
        <dbReference type="PROSITE-ProRule" id="PRU00169"/>
    </source>
</evidence>
<dbReference type="RefSeq" id="WP_273672159.1">
    <property type="nucleotide sequence ID" value="NZ_JAQQXR010000006.1"/>
</dbReference>
<dbReference type="SMART" id="SM00448">
    <property type="entry name" value="REC"/>
    <property type="match status" value="1"/>
</dbReference>